<dbReference type="NCBIfam" id="NF002959">
    <property type="entry name" value="PRK03624.1"/>
    <property type="match status" value="1"/>
</dbReference>
<dbReference type="SUPFAM" id="SSF55729">
    <property type="entry name" value="Acyl-CoA N-acyltransferases (Nat)"/>
    <property type="match status" value="1"/>
</dbReference>
<organism evidence="4 5">
    <name type="scientific">Achromobacter deleyi</name>
    <dbReference type="NCBI Taxonomy" id="1353891"/>
    <lineage>
        <taxon>Bacteria</taxon>
        <taxon>Pseudomonadati</taxon>
        <taxon>Pseudomonadota</taxon>
        <taxon>Betaproteobacteria</taxon>
        <taxon>Burkholderiales</taxon>
        <taxon>Alcaligenaceae</taxon>
        <taxon>Achromobacter</taxon>
    </lineage>
</organism>
<gene>
    <name evidence="4" type="primary">ypeA_1</name>
    <name evidence="4" type="ORF">LMG3458_01897</name>
</gene>
<dbReference type="Gene3D" id="3.40.630.30">
    <property type="match status" value="1"/>
</dbReference>
<evidence type="ECO:0000313" key="4">
    <source>
        <dbReference type="EMBL" id="CAB3686502.1"/>
    </source>
</evidence>
<feature type="domain" description="N-acetyltransferase" evidence="3">
    <location>
        <begin position="6"/>
        <end position="144"/>
    </location>
</feature>
<sequence>MKHPELAIRPFHPSDEAAVIGLWTACGLTRPWNDPRKDVARKLTVQSDLFLVGEADGEIVGTLMGGYDGHRGWINYLAVSPAHQRRGYASTLMRTVERKLLEKGCPKINLLIRSGNEAVQDFYASLGFEQDQVISLGKRLIPDL</sequence>
<keyword evidence="1 4" id="KW-0808">Transferase</keyword>
<dbReference type="InterPro" id="IPR050832">
    <property type="entry name" value="Bact_Acetyltransf"/>
</dbReference>
<dbReference type="GO" id="GO:0016747">
    <property type="term" value="F:acyltransferase activity, transferring groups other than amino-acyl groups"/>
    <property type="evidence" value="ECO:0007669"/>
    <property type="project" value="InterPro"/>
</dbReference>
<evidence type="ECO:0000256" key="1">
    <source>
        <dbReference type="ARBA" id="ARBA00022679"/>
    </source>
</evidence>
<dbReference type="EC" id="2.3.1.-" evidence="4"/>
<name>A0A6S6ZLM1_9BURK</name>
<evidence type="ECO:0000256" key="2">
    <source>
        <dbReference type="ARBA" id="ARBA00023315"/>
    </source>
</evidence>
<dbReference type="EMBL" id="CADIJO010000005">
    <property type="protein sequence ID" value="CAB3686502.1"/>
    <property type="molecule type" value="Genomic_DNA"/>
</dbReference>
<evidence type="ECO:0000259" key="3">
    <source>
        <dbReference type="PROSITE" id="PS51186"/>
    </source>
</evidence>
<accession>A0A6S6ZLM1</accession>
<protein>
    <submittedName>
        <fullName evidence="4">Acetyltransferase YpeA</fullName>
        <ecNumber evidence="4">2.3.1.-</ecNumber>
    </submittedName>
</protein>
<dbReference type="Pfam" id="PF00583">
    <property type="entry name" value="Acetyltransf_1"/>
    <property type="match status" value="1"/>
</dbReference>
<dbReference type="InterPro" id="IPR016181">
    <property type="entry name" value="Acyl_CoA_acyltransferase"/>
</dbReference>
<dbReference type="PANTHER" id="PTHR43877">
    <property type="entry name" value="AMINOALKYLPHOSPHONATE N-ACETYLTRANSFERASE-RELATED-RELATED"/>
    <property type="match status" value="1"/>
</dbReference>
<keyword evidence="2 4" id="KW-0012">Acyltransferase</keyword>
<dbReference type="InterPro" id="IPR000182">
    <property type="entry name" value="GNAT_dom"/>
</dbReference>
<dbReference type="Proteomes" id="UP000494111">
    <property type="component" value="Unassembled WGS sequence"/>
</dbReference>
<dbReference type="CDD" id="cd04301">
    <property type="entry name" value="NAT_SF"/>
    <property type="match status" value="1"/>
</dbReference>
<evidence type="ECO:0000313" key="5">
    <source>
        <dbReference type="Proteomes" id="UP000494111"/>
    </source>
</evidence>
<reference evidence="4 5" key="1">
    <citation type="submission" date="2020-04" db="EMBL/GenBank/DDBJ databases">
        <authorList>
            <person name="De Canck E."/>
        </authorList>
    </citation>
    <scope>NUCLEOTIDE SEQUENCE [LARGE SCALE GENOMIC DNA]</scope>
    <source>
        <strain evidence="4 5">LMG 3458</strain>
    </source>
</reference>
<proteinExistence type="predicted"/>
<dbReference type="PROSITE" id="PS51186">
    <property type="entry name" value="GNAT"/>
    <property type="match status" value="1"/>
</dbReference>
<dbReference type="AlphaFoldDB" id="A0A6S6ZLM1"/>
<dbReference type="RefSeq" id="WP_175192558.1">
    <property type="nucleotide sequence ID" value="NZ_CADIJO010000005.1"/>
</dbReference>